<dbReference type="InterPro" id="IPR050213">
    <property type="entry name" value="GST_superfamily"/>
</dbReference>
<dbReference type="PROSITE" id="PS50404">
    <property type="entry name" value="GST_NTER"/>
    <property type="match status" value="1"/>
</dbReference>
<gene>
    <name evidence="1" type="ORF">BC936DRAFT_137222</name>
</gene>
<name>A0A433CXV0_9FUNG</name>
<keyword evidence="2" id="KW-1185">Reference proteome</keyword>
<reference evidence="1 2" key="1">
    <citation type="journal article" date="2018" name="New Phytol.">
        <title>Phylogenomics of Endogonaceae and evolution of mycorrhizas within Mucoromycota.</title>
        <authorList>
            <person name="Chang Y."/>
            <person name="Desiro A."/>
            <person name="Na H."/>
            <person name="Sandor L."/>
            <person name="Lipzen A."/>
            <person name="Clum A."/>
            <person name="Barry K."/>
            <person name="Grigoriev I.V."/>
            <person name="Martin F.M."/>
            <person name="Stajich J.E."/>
            <person name="Smith M.E."/>
            <person name="Bonito G."/>
            <person name="Spatafora J.W."/>
        </authorList>
    </citation>
    <scope>NUCLEOTIDE SEQUENCE [LARGE SCALE GENOMIC DNA]</scope>
    <source>
        <strain evidence="1 2">GMNB39</strain>
    </source>
</reference>
<dbReference type="OrthoDB" id="414243at2759"/>
<dbReference type="AlphaFoldDB" id="A0A433CXV0"/>
<dbReference type="EMBL" id="RBNI01011069">
    <property type="protein sequence ID" value="RUP43407.1"/>
    <property type="molecule type" value="Genomic_DNA"/>
</dbReference>
<sequence length="234" mass="27033">MLLPHFPFGFLVSGQHINLNKYELKNEQLKYTNRFVDDETWPAEKAKTPFIPVMRPDGTKFVLAKSNAITRYLARKYGFFGDNEDDTARIDMIYEAWTDITFTFLRKGILGPEEKKAENVRAFFEEDFAFFVAKNEEMLASSTTGHYVGNKVNHPPNRSHSGHITNTHSQSPPRPPFPQLSIADIKAWDRLQAFAQIQPERTAAVVNPESAPRLYELWRMIDQDPKITEWRGQL</sequence>
<evidence type="ECO:0000313" key="1">
    <source>
        <dbReference type="EMBL" id="RUP43407.1"/>
    </source>
</evidence>
<dbReference type="InterPro" id="IPR004045">
    <property type="entry name" value="Glutathione_S-Trfase_N"/>
</dbReference>
<dbReference type="InterPro" id="IPR036282">
    <property type="entry name" value="Glutathione-S-Trfase_C_sf"/>
</dbReference>
<organism evidence="1 2">
    <name type="scientific">Jimgerdemannia flammicorona</name>
    <dbReference type="NCBI Taxonomy" id="994334"/>
    <lineage>
        <taxon>Eukaryota</taxon>
        <taxon>Fungi</taxon>
        <taxon>Fungi incertae sedis</taxon>
        <taxon>Mucoromycota</taxon>
        <taxon>Mucoromycotina</taxon>
        <taxon>Endogonomycetes</taxon>
        <taxon>Endogonales</taxon>
        <taxon>Endogonaceae</taxon>
        <taxon>Jimgerdemannia</taxon>
    </lineage>
</organism>
<dbReference type="InterPro" id="IPR036249">
    <property type="entry name" value="Thioredoxin-like_sf"/>
</dbReference>
<dbReference type="PANTHER" id="PTHR11571:SF150">
    <property type="entry name" value="GLUTATHIONE S-TRANSFERASE"/>
    <property type="match status" value="1"/>
</dbReference>
<dbReference type="SUPFAM" id="SSF47616">
    <property type="entry name" value="GST C-terminal domain-like"/>
    <property type="match status" value="1"/>
</dbReference>
<dbReference type="GO" id="GO:0004364">
    <property type="term" value="F:glutathione transferase activity"/>
    <property type="evidence" value="ECO:0007669"/>
    <property type="project" value="TreeGrafter"/>
</dbReference>
<dbReference type="SUPFAM" id="SSF52833">
    <property type="entry name" value="Thioredoxin-like"/>
    <property type="match status" value="1"/>
</dbReference>
<accession>A0A433CXV0</accession>
<protein>
    <submittedName>
        <fullName evidence="1">Uncharacterized protein</fullName>
    </submittedName>
</protein>
<dbReference type="Gene3D" id="3.40.30.10">
    <property type="entry name" value="Glutaredoxin"/>
    <property type="match status" value="1"/>
</dbReference>
<dbReference type="Proteomes" id="UP000268093">
    <property type="component" value="Unassembled WGS sequence"/>
</dbReference>
<dbReference type="Gene3D" id="1.20.1050.10">
    <property type="match status" value="1"/>
</dbReference>
<proteinExistence type="predicted"/>
<dbReference type="GO" id="GO:0006749">
    <property type="term" value="P:glutathione metabolic process"/>
    <property type="evidence" value="ECO:0007669"/>
    <property type="project" value="TreeGrafter"/>
</dbReference>
<comment type="caution">
    <text evidence="1">The sequence shown here is derived from an EMBL/GenBank/DDBJ whole genome shotgun (WGS) entry which is preliminary data.</text>
</comment>
<evidence type="ECO:0000313" key="2">
    <source>
        <dbReference type="Proteomes" id="UP000268093"/>
    </source>
</evidence>
<dbReference type="PANTHER" id="PTHR11571">
    <property type="entry name" value="GLUTATHIONE S-TRANSFERASE"/>
    <property type="match status" value="1"/>
</dbReference>